<dbReference type="Proteomes" id="UP001501074">
    <property type="component" value="Unassembled WGS sequence"/>
</dbReference>
<protein>
    <recommendedName>
        <fullName evidence="5">SH3 domain-containing protein</fullName>
    </recommendedName>
</protein>
<feature type="region of interest" description="Disordered" evidence="1">
    <location>
        <begin position="42"/>
        <end position="71"/>
    </location>
</feature>
<sequence>MITKFSSRLAKYALVPTAVAALATPVALTMVAGGASAAASCGRTAADSDSSSWPRQTSGVSANQRSGSSTSCGITGYADNRNTLDYHCYTVASDGSTWTYLRNDTDGTAGWVKDSLLPNNGSNVYCGF</sequence>
<proteinExistence type="predicted"/>
<feature type="chain" id="PRO_5046968659" description="SH3 domain-containing protein" evidence="2">
    <location>
        <begin position="38"/>
        <end position="128"/>
    </location>
</feature>
<keyword evidence="2" id="KW-0732">Signal</keyword>
<comment type="caution">
    <text evidence="3">The sequence shown here is derived from an EMBL/GenBank/DDBJ whole genome shotgun (WGS) entry which is preliminary data.</text>
</comment>
<gene>
    <name evidence="3" type="ORF">GCM10022223_52960</name>
</gene>
<feature type="compositionally biased region" description="Polar residues" evidence="1">
    <location>
        <begin position="49"/>
        <end position="71"/>
    </location>
</feature>
<dbReference type="EMBL" id="BAAAZO010000010">
    <property type="protein sequence ID" value="GAA3628839.1"/>
    <property type="molecule type" value="Genomic_DNA"/>
</dbReference>
<organism evidence="3 4">
    <name type="scientific">Kineosporia mesophila</name>
    <dbReference type="NCBI Taxonomy" id="566012"/>
    <lineage>
        <taxon>Bacteria</taxon>
        <taxon>Bacillati</taxon>
        <taxon>Actinomycetota</taxon>
        <taxon>Actinomycetes</taxon>
        <taxon>Kineosporiales</taxon>
        <taxon>Kineosporiaceae</taxon>
        <taxon>Kineosporia</taxon>
    </lineage>
</organism>
<evidence type="ECO:0000256" key="1">
    <source>
        <dbReference type="SAM" id="MobiDB-lite"/>
    </source>
</evidence>
<evidence type="ECO:0008006" key="5">
    <source>
        <dbReference type="Google" id="ProtNLM"/>
    </source>
</evidence>
<dbReference type="RefSeq" id="WP_231484470.1">
    <property type="nucleotide sequence ID" value="NZ_BAAAZO010000010.1"/>
</dbReference>
<name>A0ABP7ABL5_9ACTN</name>
<feature type="signal peptide" evidence="2">
    <location>
        <begin position="1"/>
        <end position="37"/>
    </location>
</feature>
<keyword evidence="4" id="KW-1185">Reference proteome</keyword>
<evidence type="ECO:0000256" key="2">
    <source>
        <dbReference type="SAM" id="SignalP"/>
    </source>
</evidence>
<reference evidence="4" key="1">
    <citation type="journal article" date="2019" name="Int. J. Syst. Evol. Microbiol.">
        <title>The Global Catalogue of Microorganisms (GCM) 10K type strain sequencing project: providing services to taxonomists for standard genome sequencing and annotation.</title>
        <authorList>
            <consortium name="The Broad Institute Genomics Platform"/>
            <consortium name="The Broad Institute Genome Sequencing Center for Infectious Disease"/>
            <person name="Wu L."/>
            <person name="Ma J."/>
        </authorList>
    </citation>
    <scope>NUCLEOTIDE SEQUENCE [LARGE SCALE GENOMIC DNA]</scope>
    <source>
        <strain evidence="4">JCM 16902</strain>
    </source>
</reference>
<evidence type="ECO:0000313" key="4">
    <source>
        <dbReference type="Proteomes" id="UP001501074"/>
    </source>
</evidence>
<accession>A0ABP7ABL5</accession>
<evidence type="ECO:0000313" key="3">
    <source>
        <dbReference type="EMBL" id="GAA3628839.1"/>
    </source>
</evidence>